<organism evidence="4">
    <name type="scientific">Nippostrongylus brasiliensis</name>
    <name type="common">Rat hookworm</name>
    <dbReference type="NCBI Taxonomy" id="27835"/>
    <lineage>
        <taxon>Eukaryota</taxon>
        <taxon>Metazoa</taxon>
        <taxon>Ecdysozoa</taxon>
        <taxon>Nematoda</taxon>
        <taxon>Chromadorea</taxon>
        <taxon>Rhabditida</taxon>
        <taxon>Rhabditina</taxon>
        <taxon>Rhabditomorpha</taxon>
        <taxon>Strongyloidea</taxon>
        <taxon>Heligmosomidae</taxon>
        <taxon>Nippostrongylus</taxon>
    </lineage>
</organism>
<evidence type="ECO:0000313" key="3">
    <source>
        <dbReference type="Proteomes" id="UP000271162"/>
    </source>
</evidence>
<sequence>MVFMYTGTLFLINIFIMIILFEFERVRNDSSRQTNEYELLDHIQTKISRSVGLYSRQNLPACYVQDTLKDAKLLNALEAKADLLLHRVYKWHDEDDRNYRIVPERVQDISDHEFGWNF</sequence>
<feature type="transmembrane region" description="Helical" evidence="1">
    <location>
        <begin position="6"/>
        <end position="23"/>
    </location>
</feature>
<keyword evidence="1" id="KW-0812">Transmembrane</keyword>
<gene>
    <name evidence="2" type="ORF">NBR_LOCUS16202</name>
</gene>
<dbReference type="AlphaFoldDB" id="A0A158R2K5"/>
<protein>
    <submittedName>
        <fullName evidence="4">Location of vulva defective 1 (inferred by orthology to a C. elegans protein)</fullName>
    </submittedName>
</protein>
<reference evidence="4" key="1">
    <citation type="submission" date="2016-04" db="UniProtKB">
        <authorList>
            <consortium name="WormBaseParasite"/>
        </authorList>
    </citation>
    <scope>IDENTIFICATION</scope>
</reference>
<evidence type="ECO:0000313" key="4">
    <source>
        <dbReference type="WBParaSite" id="NBR_0001620101-mRNA-1"/>
    </source>
</evidence>
<evidence type="ECO:0000256" key="1">
    <source>
        <dbReference type="SAM" id="Phobius"/>
    </source>
</evidence>
<evidence type="ECO:0000313" key="2">
    <source>
        <dbReference type="EMBL" id="VDL79797.1"/>
    </source>
</evidence>
<dbReference type="WBParaSite" id="NBR_0001620101-mRNA-1">
    <property type="protein sequence ID" value="NBR_0001620101-mRNA-1"/>
    <property type="gene ID" value="NBR_0001620101"/>
</dbReference>
<keyword evidence="1" id="KW-0472">Membrane</keyword>
<name>A0A158R2K5_NIPBR</name>
<dbReference type="STRING" id="27835.A0A158R2K5"/>
<dbReference type="OMA" id="ISDHEFG"/>
<dbReference type="Proteomes" id="UP000271162">
    <property type="component" value="Unassembled WGS sequence"/>
</dbReference>
<reference evidence="2 3" key="2">
    <citation type="submission" date="2018-11" db="EMBL/GenBank/DDBJ databases">
        <authorList>
            <consortium name="Pathogen Informatics"/>
        </authorList>
    </citation>
    <scope>NUCLEOTIDE SEQUENCE [LARGE SCALE GENOMIC DNA]</scope>
</reference>
<keyword evidence="3" id="KW-1185">Reference proteome</keyword>
<accession>A0A158R2K5</accession>
<keyword evidence="1" id="KW-1133">Transmembrane helix</keyword>
<proteinExistence type="predicted"/>
<dbReference type="EMBL" id="UYSL01022087">
    <property type="protein sequence ID" value="VDL79797.1"/>
    <property type="molecule type" value="Genomic_DNA"/>
</dbReference>